<dbReference type="Proteomes" id="UP000315369">
    <property type="component" value="Unassembled WGS sequence"/>
</dbReference>
<feature type="transmembrane region" description="Helical" evidence="1">
    <location>
        <begin position="24"/>
        <end position="43"/>
    </location>
</feature>
<dbReference type="EMBL" id="VIFM01000011">
    <property type="protein sequence ID" value="TQF17214.1"/>
    <property type="molecule type" value="Genomic_DNA"/>
</dbReference>
<evidence type="ECO:0000313" key="3">
    <source>
        <dbReference type="Proteomes" id="UP000315369"/>
    </source>
</evidence>
<evidence type="ECO:0000256" key="1">
    <source>
        <dbReference type="SAM" id="Phobius"/>
    </source>
</evidence>
<protein>
    <submittedName>
        <fullName evidence="2">Uncharacterized protein</fullName>
    </submittedName>
</protein>
<reference evidence="2 3" key="1">
    <citation type="submission" date="2019-06" db="EMBL/GenBank/DDBJ databases">
        <authorList>
            <person name="Livingstone P."/>
            <person name="Whitworth D."/>
        </authorList>
    </citation>
    <scope>NUCLEOTIDE SEQUENCE [LARGE SCALE GENOMIC DNA]</scope>
    <source>
        <strain evidence="2 3">AM401</strain>
    </source>
</reference>
<organism evidence="2 3">
    <name type="scientific">Myxococcus llanfairpwllgwyngyllgogerychwyrndrobwllllantysiliogogogochensis</name>
    <dbReference type="NCBI Taxonomy" id="2590453"/>
    <lineage>
        <taxon>Bacteria</taxon>
        <taxon>Pseudomonadati</taxon>
        <taxon>Myxococcota</taxon>
        <taxon>Myxococcia</taxon>
        <taxon>Myxococcales</taxon>
        <taxon>Cystobacterineae</taxon>
        <taxon>Myxococcaceae</taxon>
        <taxon>Myxococcus</taxon>
    </lineage>
</organism>
<evidence type="ECO:0000313" key="2">
    <source>
        <dbReference type="EMBL" id="TQF17214.1"/>
    </source>
</evidence>
<proteinExistence type="predicted"/>
<name>A0A540X958_9BACT</name>
<keyword evidence="1" id="KW-0472">Membrane</keyword>
<keyword evidence="1" id="KW-0812">Transmembrane</keyword>
<accession>A0A540X958</accession>
<gene>
    <name evidence="2" type="ORF">FJV41_04600</name>
</gene>
<sequence length="285" mass="30765">MSREENARYFESIRPRSALAPFKLWMKLLPFILVAYVAAYFMVTGGKTPKLPSTEELSRSGSQLGFVLLVGGVLAVGTLGSIFWKGLSARRKINAAFLHPDVSALLAVYEQVYASSSRFPDVAFYRASSRALAHACYGDAASARRELASVDWSARPPVIRAMERVGEASIVMLCEDDPARGLALAKEALSMVEFPSPVAGSDEGRAYYEICVGIGEVLTGTATPDSLAALEVHNQQTNLPVAWLMSAWGLRVASARAGNTVGAEVLRKRLQKDAPHCAPLHRIPG</sequence>
<keyword evidence="3" id="KW-1185">Reference proteome</keyword>
<dbReference type="RefSeq" id="WP_141641176.1">
    <property type="nucleotide sequence ID" value="NZ_VIFM01000011.1"/>
</dbReference>
<keyword evidence="1" id="KW-1133">Transmembrane helix</keyword>
<feature type="transmembrane region" description="Helical" evidence="1">
    <location>
        <begin position="63"/>
        <end position="84"/>
    </location>
</feature>
<comment type="caution">
    <text evidence="2">The sequence shown here is derived from an EMBL/GenBank/DDBJ whole genome shotgun (WGS) entry which is preliminary data.</text>
</comment>
<dbReference type="AlphaFoldDB" id="A0A540X958"/>
<dbReference type="OrthoDB" id="5516980at2"/>